<reference evidence="2" key="1">
    <citation type="submission" date="2021-06" db="EMBL/GenBank/DDBJ databases">
        <authorList>
            <person name="Hodson N. C."/>
            <person name="Mongue J. A."/>
            <person name="Jaron S. K."/>
        </authorList>
    </citation>
    <scope>NUCLEOTIDE SEQUENCE</scope>
</reference>
<evidence type="ECO:0000313" key="2">
    <source>
        <dbReference type="EMBL" id="CAG7838595.1"/>
    </source>
</evidence>
<sequence length="85" mass="9423">MKSTVVFLLLAVSFIMLVSVTESSGDCSAEQFFRCFQDCKYKGHHGMCEYGSCSCISCYYRACKVKCAREGKIGQCQDDLCTCLG</sequence>
<feature type="signal peptide" evidence="1">
    <location>
        <begin position="1"/>
        <end position="23"/>
    </location>
</feature>
<keyword evidence="3" id="KW-1185">Reference proteome</keyword>
<protein>
    <submittedName>
        <fullName evidence="2">Uncharacterized protein</fullName>
    </submittedName>
</protein>
<dbReference type="EMBL" id="CAJVCH010571814">
    <property type="protein sequence ID" value="CAG7838595.1"/>
    <property type="molecule type" value="Genomic_DNA"/>
</dbReference>
<dbReference type="Proteomes" id="UP000708208">
    <property type="component" value="Unassembled WGS sequence"/>
</dbReference>
<keyword evidence="1" id="KW-0732">Signal</keyword>
<gene>
    <name evidence="2" type="ORF">AFUS01_LOCUS47548</name>
</gene>
<accession>A0A8J2MGQ7</accession>
<evidence type="ECO:0000313" key="3">
    <source>
        <dbReference type="Proteomes" id="UP000708208"/>
    </source>
</evidence>
<proteinExistence type="predicted"/>
<name>A0A8J2MGQ7_9HEXA</name>
<feature type="chain" id="PRO_5035298356" evidence="1">
    <location>
        <begin position="24"/>
        <end position="85"/>
    </location>
</feature>
<comment type="caution">
    <text evidence="2">The sequence shown here is derived from an EMBL/GenBank/DDBJ whole genome shotgun (WGS) entry which is preliminary data.</text>
</comment>
<evidence type="ECO:0000256" key="1">
    <source>
        <dbReference type="SAM" id="SignalP"/>
    </source>
</evidence>
<organism evidence="2 3">
    <name type="scientific">Allacma fusca</name>
    <dbReference type="NCBI Taxonomy" id="39272"/>
    <lineage>
        <taxon>Eukaryota</taxon>
        <taxon>Metazoa</taxon>
        <taxon>Ecdysozoa</taxon>
        <taxon>Arthropoda</taxon>
        <taxon>Hexapoda</taxon>
        <taxon>Collembola</taxon>
        <taxon>Symphypleona</taxon>
        <taxon>Sminthuridae</taxon>
        <taxon>Allacma</taxon>
    </lineage>
</organism>
<dbReference type="AlphaFoldDB" id="A0A8J2MGQ7"/>